<dbReference type="InterPro" id="IPR013595">
    <property type="entry name" value="Pept_S33_TAP-like_C"/>
</dbReference>
<evidence type="ECO:0000256" key="1">
    <source>
        <dbReference type="SAM" id="MobiDB-lite"/>
    </source>
</evidence>
<evidence type="ECO:0000313" key="4">
    <source>
        <dbReference type="EMBL" id="MFD1833968.1"/>
    </source>
</evidence>
<dbReference type="InterPro" id="IPR050471">
    <property type="entry name" value="AB_hydrolase"/>
</dbReference>
<comment type="caution">
    <text evidence="4">The sequence shown here is derived from an EMBL/GenBank/DDBJ whole genome shotgun (WGS) entry which is preliminary data.</text>
</comment>
<feature type="domain" description="Peptidase S33 tripeptidyl aminopeptidase-like C-terminal" evidence="3">
    <location>
        <begin position="328"/>
        <end position="371"/>
    </location>
</feature>
<gene>
    <name evidence="4" type="ORF">ACFSDA_02665</name>
</gene>
<feature type="domain" description="AB hydrolase-1" evidence="2">
    <location>
        <begin position="68"/>
        <end position="192"/>
    </location>
</feature>
<proteinExistence type="predicted"/>
<dbReference type="InterPro" id="IPR029058">
    <property type="entry name" value="AB_hydrolase_fold"/>
</dbReference>
<sequence length="455" mass="48909">MRSVDLFERSAQDDLLLLRGDVMTVLREISGKDPRLFPLRYARRTPRHPRPQDLEAARRAGVAAPQVPLLLIPDGPGRASVLPYDRLRRTLSDRGMDVIMMEHRGVGLSRQDGAGRDLPRHGMRLTEVLADLVAVLDHAHVPEAAVYGAGYGGHLALALAAHHPERVASLVLDSPLITPDDEAAGRDALRAAYWDGTVPATSSTASVLRRLVEEGQVEGRHAGAVVLAVHEHGGPAAVRDLVDLLALGRGRLTWSSVRQVLAQDWLQSTPYVDEHDLVAPIAHTELGYGHHADGGPLDPLGLAASQGHGVPPFAGEPWDMPRLAAGITTPTLVLAGERDLVRPPHLSRALAAAMPEAAMLEVPGAGHVLLESRTPLAQVAARWAVSGAQMELPRLTRSLAALPATPADQTLAGGLRLALAAERYSPWRLRVESARTRRHEAAVDPTARRSRSVKL</sequence>
<protein>
    <submittedName>
        <fullName evidence="4">Alpha/beta hydrolase</fullName>
    </submittedName>
</protein>
<keyword evidence="4" id="KW-0378">Hydrolase</keyword>
<dbReference type="Gene3D" id="3.40.50.1820">
    <property type="entry name" value="alpha/beta hydrolase"/>
    <property type="match status" value="1"/>
</dbReference>
<feature type="region of interest" description="Disordered" evidence="1">
    <location>
        <begin position="436"/>
        <end position="455"/>
    </location>
</feature>
<reference evidence="5" key="1">
    <citation type="journal article" date="2019" name="Int. J. Syst. Evol. Microbiol.">
        <title>The Global Catalogue of Microorganisms (GCM) 10K type strain sequencing project: providing services to taxonomists for standard genome sequencing and annotation.</title>
        <authorList>
            <consortium name="The Broad Institute Genomics Platform"/>
            <consortium name="The Broad Institute Genome Sequencing Center for Infectious Disease"/>
            <person name="Wu L."/>
            <person name="Ma J."/>
        </authorList>
    </citation>
    <scope>NUCLEOTIDE SEQUENCE [LARGE SCALE GENOMIC DNA]</scope>
    <source>
        <strain evidence="5">JCM 11650</strain>
    </source>
</reference>
<dbReference type="Pfam" id="PF00561">
    <property type="entry name" value="Abhydrolase_1"/>
    <property type="match status" value="1"/>
</dbReference>
<organism evidence="4 5">
    <name type="scientific">Brachybacterium rhamnosum</name>
    <dbReference type="NCBI Taxonomy" id="173361"/>
    <lineage>
        <taxon>Bacteria</taxon>
        <taxon>Bacillati</taxon>
        <taxon>Actinomycetota</taxon>
        <taxon>Actinomycetes</taxon>
        <taxon>Micrococcales</taxon>
        <taxon>Dermabacteraceae</taxon>
        <taxon>Brachybacterium</taxon>
    </lineage>
</organism>
<dbReference type="RefSeq" id="WP_240811157.1">
    <property type="nucleotide sequence ID" value="NZ_BAAAIS010000005.1"/>
</dbReference>
<dbReference type="PANTHER" id="PTHR43433">
    <property type="entry name" value="HYDROLASE, ALPHA/BETA FOLD FAMILY PROTEIN"/>
    <property type="match status" value="1"/>
</dbReference>
<dbReference type="InterPro" id="IPR000073">
    <property type="entry name" value="AB_hydrolase_1"/>
</dbReference>
<accession>A0ABW4PT94</accession>
<dbReference type="Proteomes" id="UP001597280">
    <property type="component" value="Unassembled WGS sequence"/>
</dbReference>
<name>A0ABW4PT94_9MICO</name>
<dbReference type="PANTHER" id="PTHR43433:SF5">
    <property type="entry name" value="AB HYDROLASE-1 DOMAIN-CONTAINING PROTEIN"/>
    <property type="match status" value="1"/>
</dbReference>
<evidence type="ECO:0000313" key="5">
    <source>
        <dbReference type="Proteomes" id="UP001597280"/>
    </source>
</evidence>
<keyword evidence="5" id="KW-1185">Reference proteome</keyword>
<evidence type="ECO:0000259" key="2">
    <source>
        <dbReference type="Pfam" id="PF00561"/>
    </source>
</evidence>
<evidence type="ECO:0000259" key="3">
    <source>
        <dbReference type="Pfam" id="PF08386"/>
    </source>
</evidence>
<dbReference type="Pfam" id="PF08386">
    <property type="entry name" value="Abhydrolase_4"/>
    <property type="match status" value="1"/>
</dbReference>
<dbReference type="EMBL" id="JBHUFL010000001">
    <property type="protein sequence ID" value="MFD1833968.1"/>
    <property type="molecule type" value="Genomic_DNA"/>
</dbReference>
<dbReference type="GO" id="GO:0016787">
    <property type="term" value="F:hydrolase activity"/>
    <property type="evidence" value="ECO:0007669"/>
    <property type="project" value="UniProtKB-KW"/>
</dbReference>
<dbReference type="SUPFAM" id="SSF53474">
    <property type="entry name" value="alpha/beta-Hydrolases"/>
    <property type="match status" value="1"/>
</dbReference>